<keyword evidence="2" id="KW-1185">Reference proteome</keyword>
<dbReference type="Proteomes" id="UP000265618">
    <property type="component" value="Unassembled WGS sequence"/>
</dbReference>
<dbReference type="EMBL" id="BDIP01009210">
    <property type="protein sequence ID" value="GIQ92216.1"/>
    <property type="molecule type" value="Genomic_DNA"/>
</dbReference>
<feature type="non-terminal residue" evidence="1">
    <location>
        <position position="1"/>
    </location>
</feature>
<accession>A0A9K3GRY9</accession>
<reference evidence="1 2" key="1">
    <citation type="journal article" date="2018" name="PLoS ONE">
        <title>The draft genome of Kipferlia bialata reveals reductive genome evolution in fornicate parasites.</title>
        <authorList>
            <person name="Tanifuji G."/>
            <person name="Takabayashi S."/>
            <person name="Kume K."/>
            <person name="Takagi M."/>
            <person name="Nakayama T."/>
            <person name="Kamikawa R."/>
            <person name="Inagaki Y."/>
            <person name="Hashimoto T."/>
        </authorList>
    </citation>
    <scope>NUCLEOTIDE SEQUENCE [LARGE SCALE GENOMIC DNA]</scope>
    <source>
        <strain evidence="1">NY0173</strain>
    </source>
</reference>
<evidence type="ECO:0000313" key="2">
    <source>
        <dbReference type="Proteomes" id="UP000265618"/>
    </source>
</evidence>
<feature type="non-terminal residue" evidence="1">
    <location>
        <position position="63"/>
    </location>
</feature>
<proteinExistence type="predicted"/>
<protein>
    <submittedName>
        <fullName evidence="1">Uncharacterized protein</fullName>
    </submittedName>
</protein>
<name>A0A9K3GRY9_9EUKA</name>
<organism evidence="1 2">
    <name type="scientific">Kipferlia bialata</name>
    <dbReference type="NCBI Taxonomy" id="797122"/>
    <lineage>
        <taxon>Eukaryota</taxon>
        <taxon>Metamonada</taxon>
        <taxon>Carpediemonas-like organisms</taxon>
        <taxon>Kipferlia</taxon>
    </lineage>
</organism>
<evidence type="ECO:0000313" key="1">
    <source>
        <dbReference type="EMBL" id="GIQ92216.1"/>
    </source>
</evidence>
<gene>
    <name evidence="1" type="ORF">KIPB_015861</name>
</gene>
<sequence>SDITDGRSAWQAMRTTAILGELFTSLTGEVAPETPVDCFNALTQFMGEQGFDIDQEHIDGSLS</sequence>
<comment type="caution">
    <text evidence="1">The sequence shown here is derived from an EMBL/GenBank/DDBJ whole genome shotgun (WGS) entry which is preliminary data.</text>
</comment>
<dbReference type="AlphaFoldDB" id="A0A9K3GRY9"/>